<dbReference type="EMBL" id="CM007648">
    <property type="protein sequence ID" value="ONM22334.1"/>
    <property type="molecule type" value="Genomic_DNA"/>
</dbReference>
<organism evidence="1">
    <name type="scientific">Zea mays</name>
    <name type="common">Maize</name>
    <dbReference type="NCBI Taxonomy" id="4577"/>
    <lineage>
        <taxon>Eukaryota</taxon>
        <taxon>Viridiplantae</taxon>
        <taxon>Streptophyta</taxon>
        <taxon>Embryophyta</taxon>
        <taxon>Tracheophyta</taxon>
        <taxon>Spermatophyta</taxon>
        <taxon>Magnoliopsida</taxon>
        <taxon>Liliopsida</taxon>
        <taxon>Poales</taxon>
        <taxon>Poaceae</taxon>
        <taxon>PACMAD clade</taxon>
        <taxon>Panicoideae</taxon>
        <taxon>Andropogonodae</taxon>
        <taxon>Andropogoneae</taxon>
        <taxon>Tripsacinae</taxon>
        <taxon>Zea</taxon>
    </lineage>
</organism>
<protein>
    <submittedName>
        <fullName evidence="1">Uncharacterized protein</fullName>
    </submittedName>
</protein>
<reference evidence="1" key="1">
    <citation type="submission" date="2015-12" db="EMBL/GenBank/DDBJ databases">
        <title>Update maize B73 reference genome by single molecule sequencing technologies.</title>
        <authorList>
            <consortium name="Maize Genome Sequencing Project"/>
            <person name="Ware D."/>
        </authorList>
    </citation>
    <scope>NUCLEOTIDE SEQUENCE [LARGE SCALE GENOMIC DNA]</scope>
    <source>
        <tissue evidence="1">Seedling</tissue>
    </source>
</reference>
<name>A0A1D6ERH0_MAIZE</name>
<sequence length="57" mass="5875">MALSDVGTMSAKRGGGGCFLVPVPRALALLPDNDWAPTTLRHVSNSLPSLREGGKVG</sequence>
<dbReference type="AlphaFoldDB" id="A0A1D6ERH0"/>
<accession>A0A1D6ERH0</accession>
<proteinExistence type="predicted"/>
<evidence type="ECO:0000313" key="1">
    <source>
        <dbReference type="EMBL" id="ONM22334.1"/>
    </source>
</evidence>
<gene>
    <name evidence="1" type="ORF">ZEAMMB73_Zm00001d005896</name>
</gene>
<dbReference type="InParanoid" id="A0A1D6ERH0"/>